<dbReference type="Gene3D" id="3.40.50.1000">
    <property type="entry name" value="HAD superfamily/HAD-like"/>
    <property type="match status" value="1"/>
</dbReference>
<dbReference type="EMBL" id="CP138335">
    <property type="protein sequence ID" value="XBW08817.1"/>
    <property type="molecule type" value="Genomic_DNA"/>
</dbReference>
<dbReference type="KEGG" id="sapp:SAC06_04475"/>
<dbReference type="Gene3D" id="3.30.70.1020">
    <property type="entry name" value="Trehalose-6-phosphate phosphatase related protein, domain 2"/>
    <property type="match status" value="1"/>
</dbReference>
<dbReference type="PANTHER" id="PTHR43768:SF3">
    <property type="entry name" value="TREHALOSE 6-PHOSPHATE PHOSPHATASE"/>
    <property type="match status" value="1"/>
</dbReference>
<keyword evidence="4 6" id="KW-0378">Hydrolase</keyword>
<dbReference type="InterPro" id="IPR003337">
    <property type="entry name" value="Trehalose_PPase"/>
</dbReference>
<evidence type="ECO:0000256" key="2">
    <source>
        <dbReference type="ARBA" id="ARBA00005199"/>
    </source>
</evidence>
<dbReference type="InterPro" id="IPR006379">
    <property type="entry name" value="HAD-SF_hydro_IIB"/>
</dbReference>
<evidence type="ECO:0000256" key="6">
    <source>
        <dbReference type="RuleBase" id="RU361117"/>
    </source>
</evidence>
<dbReference type="Pfam" id="PF02358">
    <property type="entry name" value="Trehalose_PPase"/>
    <property type="match status" value="1"/>
</dbReference>
<dbReference type="PANTHER" id="PTHR43768">
    <property type="entry name" value="TREHALOSE 6-PHOSPHATE PHOSPHATASE"/>
    <property type="match status" value="1"/>
</dbReference>
<dbReference type="GO" id="GO:0004805">
    <property type="term" value="F:trehalose-phosphatase activity"/>
    <property type="evidence" value="ECO:0007669"/>
    <property type="project" value="UniProtKB-EC"/>
</dbReference>
<dbReference type="NCBIfam" id="TIGR00685">
    <property type="entry name" value="T6PP"/>
    <property type="match status" value="1"/>
</dbReference>
<dbReference type="SUPFAM" id="SSF56784">
    <property type="entry name" value="HAD-like"/>
    <property type="match status" value="1"/>
</dbReference>
<evidence type="ECO:0000256" key="4">
    <source>
        <dbReference type="ARBA" id="ARBA00022801"/>
    </source>
</evidence>
<comment type="similarity">
    <text evidence="3 6">Belongs to the trehalose phosphatase family.</text>
</comment>
<evidence type="ECO:0000256" key="3">
    <source>
        <dbReference type="ARBA" id="ARBA00008770"/>
    </source>
</evidence>
<keyword evidence="6" id="KW-0460">Magnesium</keyword>
<dbReference type="InterPro" id="IPR036412">
    <property type="entry name" value="HAD-like_sf"/>
</dbReference>
<gene>
    <name evidence="7" type="primary">otsB</name>
    <name evidence="7" type="ORF">SAC06_04475</name>
</gene>
<accession>A0AAU7V9V9</accession>
<dbReference type="AlphaFoldDB" id="A0AAU7V9V9"/>
<dbReference type="RefSeq" id="WP_350259017.1">
    <property type="nucleotide sequence ID" value="NZ_CP138335.1"/>
</dbReference>
<dbReference type="NCBIfam" id="TIGR01484">
    <property type="entry name" value="HAD-SF-IIB"/>
    <property type="match status" value="1"/>
</dbReference>
<organism evidence="7">
    <name type="scientific">Scrofimicrobium appendicitidis</name>
    <dbReference type="NCBI Taxonomy" id="3079930"/>
    <lineage>
        <taxon>Bacteria</taxon>
        <taxon>Bacillati</taxon>
        <taxon>Actinomycetota</taxon>
        <taxon>Actinomycetes</taxon>
        <taxon>Actinomycetales</taxon>
        <taxon>Actinomycetaceae</taxon>
        <taxon>Scrofimicrobium</taxon>
    </lineage>
</organism>
<evidence type="ECO:0000256" key="1">
    <source>
        <dbReference type="ARBA" id="ARBA00000500"/>
    </source>
</evidence>
<sequence>MDKSRWTARTLAAEAFPAAVRKDPGRTLLAFDFDGTLAHMNPDPEAVSLVEESASALEQLTGLGVDLALISGRPVDTLVRLGRLQERPAFSQATILGQYGIERLDLATGERRIPPIPVEIDRARPELAQLVADHPGAYLEDKGRALAVHVRRMPDPEAAQAALSEPVHQLAERHGLQVEPGRLVWEVRAASADKGDALRELIRQHQPRAVLMAGDDLGDLAAFAALAEAAKRGIYTCALVSDSQEQPELRRYADVLCDGPDGVAAWLQHLVSNLR</sequence>
<comment type="catalytic activity">
    <reaction evidence="1 6">
        <text>alpha,alpha-trehalose 6-phosphate + H2O = alpha,alpha-trehalose + phosphate</text>
        <dbReference type="Rhea" id="RHEA:23420"/>
        <dbReference type="ChEBI" id="CHEBI:15377"/>
        <dbReference type="ChEBI" id="CHEBI:16551"/>
        <dbReference type="ChEBI" id="CHEBI:43474"/>
        <dbReference type="ChEBI" id="CHEBI:58429"/>
        <dbReference type="EC" id="3.1.3.12"/>
    </reaction>
</comment>
<keyword evidence="6" id="KW-0479">Metal-binding</keyword>
<name>A0AAU7V9V9_9ACTO</name>
<protein>
    <recommendedName>
        <fullName evidence="6">Trehalose 6-phosphate phosphatase</fullName>
        <ecNumber evidence="6">3.1.3.12</ecNumber>
    </recommendedName>
</protein>
<comment type="pathway">
    <text evidence="2 6">Glycan biosynthesis; trehalose biosynthesis.</text>
</comment>
<dbReference type="EC" id="3.1.3.12" evidence="6"/>
<comment type="cofactor">
    <cofactor evidence="6">
        <name>Mg(2+)</name>
        <dbReference type="ChEBI" id="CHEBI:18420"/>
    </cofactor>
</comment>
<dbReference type="GO" id="GO:0005992">
    <property type="term" value="P:trehalose biosynthetic process"/>
    <property type="evidence" value="ECO:0007669"/>
    <property type="project" value="InterPro"/>
</dbReference>
<dbReference type="InterPro" id="IPR044651">
    <property type="entry name" value="OTSB-like"/>
</dbReference>
<comment type="function">
    <text evidence="5 6">Removes the phosphate from trehalose 6-phosphate to produce free trehalose.</text>
</comment>
<dbReference type="InterPro" id="IPR023214">
    <property type="entry name" value="HAD_sf"/>
</dbReference>
<dbReference type="GO" id="GO:0046872">
    <property type="term" value="F:metal ion binding"/>
    <property type="evidence" value="ECO:0007669"/>
    <property type="project" value="UniProtKB-KW"/>
</dbReference>
<evidence type="ECO:0000313" key="7">
    <source>
        <dbReference type="EMBL" id="XBW08817.1"/>
    </source>
</evidence>
<reference evidence="7" key="1">
    <citation type="submission" date="2023-11" db="EMBL/GenBank/DDBJ databases">
        <title>Scrofimicrobium hongkongense sp. nov., isolated from a patient with peritonitis.</title>
        <authorList>
            <person name="Lao H.Y."/>
            <person name="Wong A.Y.P."/>
            <person name="Ng T.L."/>
            <person name="Wong R.Y.L."/>
            <person name="Yau M.C.Y."/>
            <person name="Lam J.Y.W."/>
            <person name="Siu G.K.H."/>
        </authorList>
    </citation>
    <scope>NUCLEOTIDE SEQUENCE</scope>
    <source>
        <strain evidence="7">R131</strain>
    </source>
</reference>
<proteinExistence type="inferred from homology"/>
<evidence type="ECO:0000256" key="5">
    <source>
        <dbReference type="ARBA" id="ARBA00024179"/>
    </source>
</evidence>